<gene>
    <name evidence="4" type="ORF">TBRA_LOCUS2628</name>
</gene>
<evidence type="ECO:0000313" key="4">
    <source>
        <dbReference type="EMBL" id="CAB0030631.1"/>
    </source>
</evidence>
<feature type="compositionally biased region" description="Low complexity" evidence="2">
    <location>
        <begin position="492"/>
        <end position="504"/>
    </location>
</feature>
<dbReference type="SUPFAM" id="SSF56300">
    <property type="entry name" value="Metallo-dependent phosphatases"/>
    <property type="match status" value="1"/>
</dbReference>
<dbReference type="CDD" id="cd01647">
    <property type="entry name" value="RT_LTR"/>
    <property type="match status" value="1"/>
</dbReference>
<dbReference type="InterPro" id="IPR004843">
    <property type="entry name" value="Calcineurin-like_PHP"/>
</dbReference>
<dbReference type="InterPro" id="IPR002464">
    <property type="entry name" value="DNA/RNA_helicase_DEAH_CS"/>
</dbReference>
<dbReference type="Gene3D" id="3.40.50.300">
    <property type="entry name" value="P-loop containing nucleotide triphosphate hydrolases"/>
    <property type="match status" value="1"/>
</dbReference>
<dbReference type="InterPro" id="IPR014001">
    <property type="entry name" value="Helicase_ATP-bd"/>
</dbReference>
<dbReference type="Proteomes" id="UP000479190">
    <property type="component" value="Unassembled WGS sequence"/>
</dbReference>
<dbReference type="PROSITE" id="PS00690">
    <property type="entry name" value="DEAH_ATP_HELICASE"/>
    <property type="match status" value="1"/>
</dbReference>
<reference evidence="4 5" key="1">
    <citation type="submission" date="2020-02" db="EMBL/GenBank/DDBJ databases">
        <authorList>
            <person name="Ferguson B K."/>
        </authorList>
    </citation>
    <scope>NUCLEOTIDE SEQUENCE [LARGE SCALE GENOMIC DNA]</scope>
</reference>
<protein>
    <recommendedName>
        <fullName evidence="3">Helicase ATP-binding domain-containing protein</fullName>
    </recommendedName>
</protein>
<evidence type="ECO:0000259" key="3">
    <source>
        <dbReference type="PROSITE" id="PS51192"/>
    </source>
</evidence>
<evidence type="ECO:0000313" key="5">
    <source>
        <dbReference type="Proteomes" id="UP000479190"/>
    </source>
</evidence>
<dbReference type="AlphaFoldDB" id="A0A6H5I6T3"/>
<accession>A0A6H5I6T3</accession>
<feature type="compositionally biased region" description="Polar residues" evidence="2">
    <location>
        <begin position="825"/>
        <end position="834"/>
    </location>
</feature>
<dbReference type="GO" id="GO:0016787">
    <property type="term" value="F:hydrolase activity"/>
    <property type="evidence" value="ECO:0007669"/>
    <property type="project" value="UniProtKB-KW"/>
</dbReference>
<dbReference type="OrthoDB" id="427924at2759"/>
<dbReference type="InterPro" id="IPR043128">
    <property type="entry name" value="Rev_trsase/Diguanyl_cyclase"/>
</dbReference>
<dbReference type="FunFam" id="3.40.50.300:FF:004188">
    <property type="entry name" value="Adenosinetriphosphatase"/>
    <property type="match status" value="1"/>
</dbReference>
<dbReference type="PANTHER" id="PTHR37984:SF5">
    <property type="entry name" value="PROTEIN NYNRIN-LIKE"/>
    <property type="match status" value="1"/>
</dbReference>
<dbReference type="Pfam" id="PF00149">
    <property type="entry name" value="Metallophos"/>
    <property type="match status" value="1"/>
</dbReference>
<keyword evidence="1" id="KW-0378">Hydrolase</keyword>
<dbReference type="Gene3D" id="3.60.21.10">
    <property type="match status" value="1"/>
</dbReference>
<keyword evidence="5" id="KW-1185">Reference proteome</keyword>
<dbReference type="InterPro" id="IPR029052">
    <property type="entry name" value="Metallo-depent_PP-like"/>
</dbReference>
<proteinExistence type="predicted"/>
<feature type="region of interest" description="Disordered" evidence="2">
    <location>
        <begin position="483"/>
        <end position="504"/>
    </location>
</feature>
<dbReference type="InterPro" id="IPR027417">
    <property type="entry name" value="P-loop_NTPase"/>
</dbReference>
<organism evidence="4 5">
    <name type="scientific">Trichogramma brassicae</name>
    <dbReference type="NCBI Taxonomy" id="86971"/>
    <lineage>
        <taxon>Eukaryota</taxon>
        <taxon>Metazoa</taxon>
        <taxon>Ecdysozoa</taxon>
        <taxon>Arthropoda</taxon>
        <taxon>Hexapoda</taxon>
        <taxon>Insecta</taxon>
        <taxon>Pterygota</taxon>
        <taxon>Neoptera</taxon>
        <taxon>Endopterygota</taxon>
        <taxon>Hymenoptera</taxon>
        <taxon>Apocrita</taxon>
        <taxon>Proctotrupomorpha</taxon>
        <taxon>Chalcidoidea</taxon>
        <taxon>Trichogrammatidae</taxon>
        <taxon>Trichogramma</taxon>
    </lineage>
</organism>
<dbReference type="SUPFAM" id="SSF52540">
    <property type="entry name" value="P-loop containing nucleoside triphosphate hydrolases"/>
    <property type="match status" value="1"/>
</dbReference>
<feature type="domain" description="Helicase ATP-binding" evidence="3">
    <location>
        <begin position="239"/>
        <end position="319"/>
    </location>
</feature>
<dbReference type="Pfam" id="PF00078">
    <property type="entry name" value="RVT_1"/>
    <property type="match status" value="1"/>
</dbReference>
<dbReference type="Gene3D" id="3.10.10.10">
    <property type="entry name" value="HIV Type 1 Reverse Transcriptase, subunit A, domain 1"/>
    <property type="match status" value="1"/>
</dbReference>
<sequence length="834" mass="94395">MRIAIVGCAHGELDRIYKKCRDSCKKVDLILCCGDFQSVRNKQDLRCMAYYSGEAVAPVLTIFIGGNHEASNYLQELPYGDFTFETTPISRESTEKEETALHALIVDRSVAKCSLRRFELRTDDAVRSARRQRSDRAIRAQSIHRRNADARIGRRRQGRRWTFAARSRGVVLRSFDRSIDCSWSAGADARTVRFEGGLLDPKANTFRNLKNHSEPRRDIGAAGGRRNIYLHCTTQETIIKYMTDGILLRESLREKNLDKYSVIIMDEAHERSLSTDVLFGLLKEVLRRRSDLKLIVTSATMDSCKFSTFFGNAPTFKIPGRTYPVEIIHQKDHVDDYVAAAVKQVIRSCRCSMLFHHIGDEVKFEFCSLHGISRENCRPVRDIALNLQNSSRVFMTKFGLNDTLDGNTEGNQHSDSVIEAAQTLQQLRMTPDAVTCAAPSPSTTNTVTTTGGGCNIRERRWFNSNFIRNVFIAFRGGIQSDVGRNVSPPGRNGNNTATTGSTGTTMTPRVMQVVAGNIGTLQEFTANADWNVYYERLEQYFRANFVESERKVSVLITAIGPAVYKTLRDLCHPKLPSEMSDWGTPLVPTMKSNGQVRICGNYKVTVNSHSWRSIDTQSRGLKKSSQLSKEEKSFTKLDLEWAYNQLELDDESSKLLAWSTHAGVYKVKRLAFGPKTACSVFQEKIEEIVKHINGCQNYFDDLIVTGSNRREHLNNLEKVFQALSQKGLRLKKNKCEFLQPQVKYLGYIIDRHGLHKDPDSIKAIVKLGRPKNVSEVQSFTGMVNYYMKFIPNLSTMLSPIYQLLKKNTSHPSSGMRGARRRLRTSSENSLQRTT</sequence>
<feature type="region of interest" description="Disordered" evidence="2">
    <location>
        <begin position="808"/>
        <end position="834"/>
    </location>
</feature>
<name>A0A6H5I6T3_9HYME</name>
<dbReference type="Gene3D" id="3.30.70.270">
    <property type="match status" value="2"/>
</dbReference>
<dbReference type="PROSITE" id="PS51192">
    <property type="entry name" value="HELICASE_ATP_BIND_1"/>
    <property type="match status" value="1"/>
</dbReference>
<dbReference type="InterPro" id="IPR050951">
    <property type="entry name" value="Retrovirus_Pol_polyprotein"/>
</dbReference>
<evidence type="ECO:0000256" key="1">
    <source>
        <dbReference type="ARBA" id="ARBA00022801"/>
    </source>
</evidence>
<dbReference type="EMBL" id="CADCXV010000502">
    <property type="protein sequence ID" value="CAB0030631.1"/>
    <property type="molecule type" value="Genomic_DNA"/>
</dbReference>
<evidence type="ECO:0000256" key="2">
    <source>
        <dbReference type="SAM" id="MobiDB-lite"/>
    </source>
</evidence>
<dbReference type="SUPFAM" id="SSF56672">
    <property type="entry name" value="DNA/RNA polymerases"/>
    <property type="match status" value="1"/>
</dbReference>
<dbReference type="PANTHER" id="PTHR37984">
    <property type="entry name" value="PROTEIN CBG26694"/>
    <property type="match status" value="1"/>
</dbReference>
<dbReference type="InterPro" id="IPR000477">
    <property type="entry name" value="RT_dom"/>
</dbReference>
<dbReference type="InterPro" id="IPR043502">
    <property type="entry name" value="DNA/RNA_pol_sf"/>
</dbReference>
<dbReference type="GO" id="GO:0071897">
    <property type="term" value="P:DNA biosynthetic process"/>
    <property type="evidence" value="ECO:0007669"/>
    <property type="project" value="UniProtKB-ARBA"/>
</dbReference>